<dbReference type="STRING" id="709986.Deima_2754"/>
<dbReference type="EMBL" id="CP002454">
    <property type="protein sequence ID" value="ADV68383.1"/>
    <property type="molecule type" value="Genomic_DNA"/>
</dbReference>
<sequence>MLDLVPAARAFALPYYAEPHRAYHTAAHVEAMLEALRVRRALTPTLELAAWGHDLIYDPRATDNEARSADVFGAWLTANGAPAPLAEEVRALILATTHDAPPCSLAAALFVDADLSVFGADEQAFWAYERHIRQEYVQVPWLVYRTARMRVLRQFLDREPLYRTPAFADLEVPARVHLRAALGALRRRWRA</sequence>
<dbReference type="Gene3D" id="1.10.3210.10">
    <property type="entry name" value="Hypothetical protein af1432"/>
    <property type="match status" value="1"/>
</dbReference>
<protein>
    <recommendedName>
        <fullName evidence="3">Phosphohydrolase</fullName>
    </recommendedName>
</protein>
<dbReference type="PANTHER" id="PTHR21174">
    <property type="match status" value="1"/>
</dbReference>
<dbReference type="HOGENOM" id="CLU_051795_2_0_0"/>
<organism evidence="1 2">
    <name type="scientific">Deinococcus maricopensis (strain DSM 21211 / LMG 22137 / NRRL B-23946 / LB-34)</name>
    <dbReference type="NCBI Taxonomy" id="709986"/>
    <lineage>
        <taxon>Bacteria</taxon>
        <taxon>Thermotogati</taxon>
        <taxon>Deinococcota</taxon>
        <taxon>Deinococci</taxon>
        <taxon>Deinococcales</taxon>
        <taxon>Deinococcaceae</taxon>
        <taxon>Deinococcus</taxon>
    </lineage>
</organism>
<reference evidence="1 2" key="1">
    <citation type="journal article" date="2011" name="Stand. Genomic Sci.">
        <title>Complete genome sequence of Deinococcus maricopensis type strain (LB-34).</title>
        <authorList>
            <person name="Pukall R."/>
            <person name="Zeytun A."/>
            <person name="Lucas S."/>
            <person name="Lapidus A."/>
            <person name="Hammon N."/>
            <person name="Deshpande S."/>
            <person name="Nolan M."/>
            <person name="Cheng J.F."/>
            <person name="Pitluck S."/>
            <person name="Liolios K."/>
            <person name="Pagani I."/>
            <person name="Mikhailova N."/>
            <person name="Ivanova N."/>
            <person name="Mavromatis K."/>
            <person name="Pati A."/>
            <person name="Tapia R."/>
            <person name="Han C."/>
            <person name="Goodwin L."/>
            <person name="Chen A."/>
            <person name="Palaniappan K."/>
            <person name="Land M."/>
            <person name="Hauser L."/>
            <person name="Chang Y.J."/>
            <person name="Jeffries C.D."/>
            <person name="Brambilla E.M."/>
            <person name="Rohde M."/>
            <person name="Goker M."/>
            <person name="Detter J.C."/>
            <person name="Woyke T."/>
            <person name="Bristow J."/>
            <person name="Eisen J.A."/>
            <person name="Markowitz V."/>
            <person name="Hugenholtz P."/>
            <person name="Kyrpides N.C."/>
            <person name="Klenk H.P."/>
        </authorList>
    </citation>
    <scope>NUCLEOTIDE SEQUENCE [LARGE SCALE GENOMIC DNA]</scope>
    <source>
        <strain evidence="2">DSM 21211 / LMG 22137 / NRRL B-23946 / LB-34</strain>
    </source>
</reference>
<keyword evidence="2" id="KW-1185">Reference proteome</keyword>
<gene>
    <name evidence="1" type="ordered locus">Deima_2754</name>
</gene>
<dbReference type="PANTHER" id="PTHR21174:SF0">
    <property type="entry name" value="HD PHOSPHOHYDROLASE FAMILY PROTEIN-RELATED"/>
    <property type="match status" value="1"/>
</dbReference>
<name>E8UBE4_DEIML</name>
<evidence type="ECO:0000313" key="1">
    <source>
        <dbReference type="EMBL" id="ADV68383.1"/>
    </source>
</evidence>
<dbReference type="eggNOG" id="COG4339">
    <property type="taxonomic scope" value="Bacteria"/>
</dbReference>
<dbReference type="PIRSF" id="PIRSF035170">
    <property type="entry name" value="HD_phosphohydro"/>
    <property type="match status" value="1"/>
</dbReference>
<reference evidence="2" key="2">
    <citation type="submission" date="2011-01" db="EMBL/GenBank/DDBJ databases">
        <title>The complete genome of Deinococcus maricopensis DSM 21211.</title>
        <authorList>
            <consortium name="US DOE Joint Genome Institute (JGI-PGF)"/>
            <person name="Lucas S."/>
            <person name="Copeland A."/>
            <person name="Lapidus A."/>
            <person name="Goodwin L."/>
            <person name="Pitluck S."/>
            <person name="Kyrpides N."/>
            <person name="Mavromatis K."/>
            <person name="Pagani I."/>
            <person name="Ivanova N."/>
            <person name="Ovchinnikova G."/>
            <person name="Zeytun A."/>
            <person name="Detter J.C."/>
            <person name="Han C."/>
            <person name="Land M."/>
            <person name="Hauser L."/>
            <person name="Markowitz V."/>
            <person name="Cheng J.-F."/>
            <person name="Hugenholtz P."/>
            <person name="Woyke T."/>
            <person name="Wu D."/>
            <person name="Pukall R."/>
            <person name="Gehrich-Schroeter G."/>
            <person name="Brambilla E."/>
            <person name="Klenk H.-P."/>
            <person name="Eisen J.A."/>
        </authorList>
    </citation>
    <scope>NUCLEOTIDE SEQUENCE [LARGE SCALE GENOMIC DNA]</scope>
    <source>
        <strain evidence="2">DSM 21211 / LMG 22137 / NRRL B-23946 / LB-34</strain>
    </source>
</reference>
<dbReference type="KEGG" id="dmr:Deima_2754"/>
<evidence type="ECO:0008006" key="3">
    <source>
        <dbReference type="Google" id="ProtNLM"/>
    </source>
</evidence>
<evidence type="ECO:0000313" key="2">
    <source>
        <dbReference type="Proteomes" id="UP000008635"/>
    </source>
</evidence>
<proteinExistence type="predicted"/>
<dbReference type="SUPFAM" id="SSF109604">
    <property type="entry name" value="HD-domain/PDEase-like"/>
    <property type="match status" value="1"/>
</dbReference>
<dbReference type="RefSeq" id="WP_013557887.1">
    <property type="nucleotide sequence ID" value="NC_014958.1"/>
</dbReference>
<accession>E8UBE4</accession>
<dbReference type="Proteomes" id="UP000008635">
    <property type="component" value="Chromosome"/>
</dbReference>
<dbReference type="InterPro" id="IPR009218">
    <property type="entry name" value="HD_phosphohydro"/>
</dbReference>
<dbReference type="AlphaFoldDB" id="E8UBE4"/>